<dbReference type="AlphaFoldDB" id="A0A8C4R7Y2"/>
<dbReference type="InterPro" id="IPR029044">
    <property type="entry name" value="Nucleotide-diphossugar_trans"/>
</dbReference>
<reference evidence="2" key="1">
    <citation type="submission" date="2025-08" db="UniProtKB">
        <authorList>
            <consortium name="Ensembl"/>
        </authorList>
    </citation>
    <scope>IDENTIFICATION</scope>
</reference>
<dbReference type="GO" id="GO:0006493">
    <property type="term" value="P:protein O-linked glycosylation"/>
    <property type="evidence" value="ECO:0007669"/>
    <property type="project" value="TreeGrafter"/>
</dbReference>
<name>A0A8C4R7Y2_EPTBU</name>
<keyword evidence="1" id="KW-1015">Disulfide bond</keyword>
<dbReference type="GO" id="GO:0004653">
    <property type="term" value="F:polypeptide N-acetylgalactosaminyltransferase activity"/>
    <property type="evidence" value="ECO:0007669"/>
    <property type="project" value="TreeGrafter"/>
</dbReference>
<dbReference type="Proteomes" id="UP000694388">
    <property type="component" value="Unplaced"/>
</dbReference>
<accession>A0A8C4R7Y2</accession>
<protein>
    <recommendedName>
        <fullName evidence="4">Ricin B lectin domain-containing protein</fullName>
    </recommendedName>
</protein>
<reference evidence="2" key="2">
    <citation type="submission" date="2025-09" db="UniProtKB">
        <authorList>
            <consortium name="Ensembl"/>
        </authorList>
    </citation>
    <scope>IDENTIFICATION</scope>
</reference>
<dbReference type="PANTHER" id="PTHR11675">
    <property type="entry name" value="N-ACETYLGALACTOSAMINYLTRANSFERASE"/>
    <property type="match status" value="1"/>
</dbReference>
<dbReference type="OMA" id="YRATENC"/>
<evidence type="ECO:0000256" key="1">
    <source>
        <dbReference type="ARBA" id="ARBA00023157"/>
    </source>
</evidence>
<keyword evidence="3" id="KW-1185">Reference proteome</keyword>
<organism evidence="2 3">
    <name type="scientific">Eptatretus burgeri</name>
    <name type="common">Inshore hagfish</name>
    <dbReference type="NCBI Taxonomy" id="7764"/>
    <lineage>
        <taxon>Eukaryota</taxon>
        <taxon>Metazoa</taxon>
        <taxon>Chordata</taxon>
        <taxon>Craniata</taxon>
        <taxon>Vertebrata</taxon>
        <taxon>Cyclostomata</taxon>
        <taxon>Myxini</taxon>
        <taxon>Myxiniformes</taxon>
        <taxon>Myxinidae</taxon>
        <taxon>Eptatretinae</taxon>
        <taxon>Eptatretus</taxon>
    </lineage>
</organism>
<dbReference type="GO" id="GO:0005794">
    <property type="term" value="C:Golgi apparatus"/>
    <property type="evidence" value="ECO:0007669"/>
    <property type="project" value="TreeGrafter"/>
</dbReference>
<dbReference type="Gene3D" id="3.90.550.10">
    <property type="entry name" value="Spore Coat Polysaccharide Biosynthesis Protein SpsA, Chain A"/>
    <property type="match status" value="1"/>
</dbReference>
<dbReference type="GeneTree" id="ENSGT00940000160161"/>
<dbReference type="PANTHER" id="PTHR11675:SF126">
    <property type="entry name" value="RICIN B LECTIN DOMAIN-CONTAINING PROTEIN"/>
    <property type="match status" value="1"/>
</dbReference>
<dbReference type="Ensembl" id="ENSEBUT00000026779.1">
    <property type="protein sequence ID" value="ENSEBUP00000026203.1"/>
    <property type="gene ID" value="ENSEBUG00000016144.1"/>
</dbReference>
<proteinExistence type="predicted"/>
<evidence type="ECO:0008006" key="4">
    <source>
        <dbReference type="Google" id="ProtNLM"/>
    </source>
</evidence>
<sequence length="203" mass="23150">TEVFGPSNIVWQCGGRMVVVPCSHVSHLSRWDADEDPNTEFSLMNEVVRVATIWLPNYLHVVRMAWDLPSNHEIEIGDVSSRVAMRDRMQCQNFAWFVKKIFPMLSMITDITSYGVLKNGEKEDLCLDQEDASTKKPVMNMCNNLSTQVTHGVISSFKLQYSYRATENCLQLTRDNNAIFKMSLILGSCTGQTWEIVPNKVHE</sequence>
<evidence type="ECO:0000313" key="3">
    <source>
        <dbReference type="Proteomes" id="UP000694388"/>
    </source>
</evidence>
<evidence type="ECO:0000313" key="2">
    <source>
        <dbReference type="Ensembl" id="ENSEBUP00000026203.1"/>
    </source>
</evidence>